<evidence type="ECO:0000313" key="5">
    <source>
        <dbReference type="Proteomes" id="UP001152797"/>
    </source>
</evidence>
<feature type="transmembrane region" description="Helical" evidence="2">
    <location>
        <begin position="20"/>
        <end position="47"/>
    </location>
</feature>
<feature type="region of interest" description="Disordered" evidence="1">
    <location>
        <begin position="54"/>
        <end position="123"/>
    </location>
</feature>
<feature type="compositionally biased region" description="Basic residues" evidence="1">
    <location>
        <begin position="112"/>
        <end position="123"/>
    </location>
</feature>
<evidence type="ECO:0000256" key="2">
    <source>
        <dbReference type="SAM" id="Phobius"/>
    </source>
</evidence>
<feature type="compositionally biased region" description="Polar residues" evidence="1">
    <location>
        <begin position="79"/>
        <end position="89"/>
    </location>
</feature>
<keyword evidence="2" id="KW-0472">Membrane</keyword>
<reference evidence="3" key="1">
    <citation type="submission" date="2022-10" db="EMBL/GenBank/DDBJ databases">
        <authorList>
            <person name="Chen Y."/>
            <person name="Dougan E. K."/>
            <person name="Chan C."/>
            <person name="Rhodes N."/>
            <person name="Thang M."/>
        </authorList>
    </citation>
    <scope>NUCLEOTIDE SEQUENCE</scope>
</reference>
<keyword evidence="2" id="KW-1133">Transmembrane helix</keyword>
<dbReference type="EMBL" id="CAMXCT020003808">
    <property type="protein sequence ID" value="CAL1159740.1"/>
    <property type="molecule type" value="Genomic_DNA"/>
</dbReference>
<protein>
    <submittedName>
        <fullName evidence="3">Uncharacterized protein</fullName>
    </submittedName>
</protein>
<gene>
    <name evidence="3" type="ORF">C1SCF055_LOCUS32009</name>
</gene>
<keyword evidence="2" id="KW-0812">Transmembrane</keyword>
<evidence type="ECO:0000313" key="4">
    <source>
        <dbReference type="EMBL" id="CAL1159740.1"/>
    </source>
</evidence>
<name>A0A9P1D9P9_9DINO</name>
<comment type="caution">
    <text evidence="3">The sequence shown here is derived from an EMBL/GenBank/DDBJ whole genome shotgun (WGS) entry which is preliminary data.</text>
</comment>
<organism evidence="3">
    <name type="scientific">Cladocopium goreaui</name>
    <dbReference type="NCBI Taxonomy" id="2562237"/>
    <lineage>
        <taxon>Eukaryota</taxon>
        <taxon>Sar</taxon>
        <taxon>Alveolata</taxon>
        <taxon>Dinophyceae</taxon>
        <taxon>Suessiales</taxon>
        <taxon>Symbiodiniaceae</taxon>
        <taxon>Cladocopium</taxon>
    </lineage>
</organism>
<reference evidence="4" key="2">
    <citation type="submission" date="2024-04" db="EMBL/GenBank/DDBJ databases">
        <authorList>
            <person name="Chen Y."/>
            <person name="Shah S."/>
            <person name="Dougan E. K."/>
            <person name="Thang M."/>
            <person name="Chan C."/>
        </authorList>
    </citation>
    <scope>NUCLEOTIDE SEQUENCE [LARGE SCALE GENOMIC DNA]</scope>
</reference>
<dbReference type="EMBL" id="CAMXCT010003808">
    <property type="protein sequence ID" value="CAI4006365.1"/>
    <property type="molecule type" value="Genomic_DNA"/>
</dbReference>
<proteinExistence type="predicted"/>
<evidence type="ECO:0000313" key="3">
    <source>
        <dbReference type="EMBL" id="CAI4006365.1"/>
    </source>
</evidence>
<sequence length="123" mass="13836">MALPKASYAVSGFLLGAGVGWYYDYVVVGAAVGATCGIWWAILLHLIDLPSKPSARSKPLVQTPEQGLVKQWTKDDKQTQSNGQDQVAPTQERPTHIQRLKNNRKYLDKSNHLVHKHDRHEKH</sequence>
<evidence type="ECO:0000256" key="1">
    <source>
        <dbReference type="SAM" id="MobiDB-lite"/>
    </source>
</evidence>
<dbReference type="EMBL" id="CAMXCT030003808">
    <property type="protein sequence ID" value="CAL4793677.1"/>
    <property type="molecule type" value="Genomic_DNA"/>
</dbReference>
<dbReference type="Proteomes" id="UP001152797">
    <property type="component" value="Unassembled WGS sequence"/>
</dbReference>
<keyword evidence="5" id="KW-1185">Reference proteome</keyword>
<accession>A0A9P1D9P9</accession>
<dbReference type="AlphaFoldDB" id="A0A9P1D9P9"/>